<dbReference type="AlphaFoldDB" id="A0A6P8EUQ3"/>
<evidence type="ECO:0000256" key="3">
    <source>
        <dbReference type="ARBA" id="ARBA00022481"/>
    </source>
</evidence>
<proteinExistence type="inferred from homology"/>
<keyword evidence="5" id="KW-0342">GTP-binding</keyword>
<name>A0A6P8EUQ3_CLUHA</name>
<organism evidence="11 12">
    <name type="scientific">Clupea harengus</name>
    <name type="common">Atlantic herring</name>
    <dbReference type="NCBI Taxonomy" id="7950"/>
    <lineage>
        <taxon>Eukaryota</taxon>
        <taxon>Metazoa</taxon>
        <taxon>Chordata</taxon>
        <taxon>Craniata</taxon>
        <taxon>Vertebrata</taxon>
        <taxon>Euteleostomi</taxon>
        <taxon>Actinopterygii</taxon>
        <taxon>Neopterygii</taxon>
        <taxon>Teleostei</taxon>
        <taxon>Clupei</taxon>
        <taxon>Clupeiformes</taxon>
        <taxon>Clupeoidei</taxon>
        <taxon>Clupeidae</taxon>
        <taxon>Clupea</taxon>
    </lineage>
</organism>
<keyword evidence="8" id="KW-0636">Prenylation</keyword>
<dbReference type="SMART" id="SM00173">
    <property type="entry name" value="RAS"/>
    <property type="match status" value="1"/>
</dbReference>
<comment type="similarity">
    <text evidence="9">Belongs to the small GTPase superfamily. RasD family.</text>
</comment>
<dbReference type="InterPro" id="IPR001806">
    <property type="entry name" value="Small_GTPase"/>
</dbReference>
<dbReference type="PANTHER" id="PTHR46149:SF7">
    <property type="entry name" value="GTP-BINDING PROTEIN DI-RAS2"/>
    <property type="match status" value="1"/>
</dbReference>
<protein>
    <submittedName>
        <fullName evidence="12">RASD family member 3</fullName>
    </submittedName>
</protein>
<evidence type="ECO:0000256" key="1">
    <source>
        <dbReference type="ARBA" id="ARBA00004193"/>
    </source>
</evidence>
<dbReference type="GO" id="GO:0005886">
    <property type="term" value="C:plasma membrane"/>
    <property type="evidence" value="ECO:0007669"/>
    <property type="project" value="UniProtKB-SubCell"/>
</dbReference>
<dbReference type="GeneID" id="105892747"/>
<evidence type="ECO:0000256" key="9">
    <source>
        <dbReference type="ARBA" id="ARBA00038061"/>
    </source>
</evidence>
<keyword evidence="6" id="KW-0472">Membrane</keyword>
<keyword evidence="4" id="KW-0547">Nucleotide-binding</keyword>
<evidence type="ECO:0000256" key="10">
    <source>
        <dbReference type="SAM" id="MobiDB-lite"/>
    </source>
</evidence>
<dbReference type="GO" id="GO:0003924">
    <property type="term" value="F:GTPase activity"/>
    <property type="evidence" value="ECO:0007669"/>
    <property type="project" value="InterPro"/>
</dbReference>
<dbReference type="OrthoDB" id="265044at2759"/>
<dbReference type="SMART" id="SM00174">
    <property type="entry name" value="RHO"/>
    <property type="match status" value="1"/>
</dbReference>
<dbReference type="PANTHER" id="PTHR46149">
    <property type="entry name" value="MIP08469P"/>
    <property type="match status" value="1"/>
</dbReference>
<dbReference type="PROSITE" id="PS51421">
    <property type="entry name" value="RAS"/>
    <property type="match status" value="1"/>
</dbReference>
<dbReference type="InterPro" id="IPR027417">
    <property type="entry name" value="P-loop_NTPase"/>
</dbReference>
<reference evidence="12" key="1">
    <citation type="submission" date="2025-08" db="UniProtKB">
        <authorList>
            <consortium name="RefSeq"/>
        </authorList>
    </citation>
    <scope>IDENTIFICATION</scope>
</reference>
<dbReference type="RefSeq" id="XP_031419988.1">
    <property type="nucleotide sequence ID" value="XM_031564128.1"/>
</dbReference>
<dbReference type="Proteomes" id="UP000515152">
    <property type="component" value="Chromosome 26"/>
</dbReference>
<evidence type="ECO:0000313" key="12">
    <source>
        <dbReference type="RefSeq" id="XP_031419988.1"/>
    </source>
</evidence>
<feature type="compositionally biased region" description="Basic and acidic residues" evidence="10">
    <location>
        <begin position="193"/>
        <end position="204"/>
    </location>
</feature>
<dbReference type="InterPro" id="IPR052236">
    <property type="entry name" value="Small_GTPase_RasD"/>
</dbReference>
<dbReference type="InterPro" id="IPR005225">
    <property type="entry name" value="Small_GTP-bd"/>
</dbReference>
<gene>
    <name evidence="12" type="primary">rasd3</name>
</gene>
<dbReference type="GO" id="GO:0005525">
    <property type="term" value="F:GTP binding"/>
    <property type="evidence" value="ECO:0007669"/>
    <property type="project" value="UniProtKB-KW"/>
</dbReference>
<evidence type="ECO:0000256" key="7">
    <source>
        <dbReference type="ARBA" id="ARBA00023288"/>
    </source>
</evidence>
<dbReference type="NCBIfam" id="TIGR00231">
    <property type="entry name" value="small_GTP"/>
    <property type="match status" value="1"/>
</dbReference>
<accession>A0A6P8EUQ3</accession>
<evidence type="ECO:0000256" key="6">
    <source>
        <dbReference type="ARBA" id="ARBA00023136"/>
    </source>
</evidence>
<dbReference type="PROSITE" id="PS51419">
    <property type="entry name" value="RAB"/>
    <property type="match status" value="1"/>
</dbReference>
<dbReference type="PRINTS" id="PR00449">
    <property type="entry name" value="RASTRNSFRMNG"/>
</dbReference>
<dbReference type="CTD" id="567084"/>
<evidence type="ECO:0000313" key="11">
    <source>
        <dbReference type="Proteomes" id="UP000515152"/>
    </source>
</evidence>
<evidence type="ECO:0000256" key="2">
    <source>
        <dbReference type="ARBA" id="ARBA00022475"/>
    </source>
</evidence>
<dbReference type="SUPFAM" id="SSF52540">
    <property type="entry name" value="P-loop containing nucleoside triphosphate hydrolases"/>
    <property type="match status" value="1"/>
</dbReference>
<keyword evidence="3" id="KW-0488">Methylation</keyword>
<evidence type="ECO:0000256" key="5">
    <source>
        <dbReference type="ARBA" id="ARBA00023134"/>
    </source>
</evidence>
<keyword evidence="11" id="KW-1185">Reference proteome</keyword>
<evidence type="ECO:0000256" key="4">
    <source>
        <dbReference type="ARBA" id="ARBA00022741"/>
    </source>
</evidence>
<evidence type="ECO:0000256" key="8">
    <source>
        <dbReference type="ARBA" id="ARBA00023289"/>
    </source>
</evidence>
<dbReference type="SMART" id="SM00175">
    <property type="entry name" value="RAB"/>
    <property type="match status" value="1"/>
</dbReference>
<keyword evidence="2" id="KW-1003">Cell membrane</keyword>
<comment type="subcellular location">
    <subcellularLocation>
        <location evidence="1">Cell membrane</location>
        <topology evidence="1">Lipid-anchor</topology>
    </subcellularLocation>
</comment>
<dbReference type="KEGG" id="char:105892747"/>
<dbReference type="Gene3D" id="3.40.50.300">
    <property type="entry name" value="P-loop containing nucleotide triphosphate hydrolases"/>
    <property type="match status" value="1"/>
</dbReference>
<feature type="region of interest" description="Disordered" evidence="10">
    <location>
        <begin position="191"/>
        <end position="219"/>
    </location>
</feature>
<dbReference type="Pfam" id="PF00071">
    <property type="entry name" value="Ras"/>
    <property type="match status" value="1"/>
</dbReference>
<keyword evidence="7" id="KW-0449">Lipoprotein</keyword>
<sequence length="219" mass="24171">MPVSVQEARTVRLVILGAARVGKTALIRRFLHDHFEPRHTCTVEELHLLECGTESGARVRLQILDTSGSYSFPAMRALSIRGGDAFALVYSADEPDTLTEVRRLRQEILEVRGERFTPLTVVANKADLKESAHGVTSLVEEDLKESARGVTSLVEEEWSAGFVEASARTGENVLAVFRDLLSRADVPSPALQRRGDTVRKDSAQRKKPPFKKSNSCSIS</sequence>
<dbReference type="FunFam" id="3.40.50.300:FF:000475">
    <property type="entry name" value="GTP-binding protein Rhes"/>
    <property type="match status" value="1"/>
</dbReference>